<dbReference type="AlphaFoldDB" id="A0AAE3HNP1"/>
<evidence type="ECO:0000256" key="3">
    <source>
        <dbReference type="PIRSR" id="PIRSR000089-1"/>
    </source>
</evidence>
<feature type="binding site" evidence="3">
    <location>
        <begin position="250"/>
        <end position="254"/>
    </location>
    <ligand>
        <name>FAD</name>
        <dbReference type="ChEBI" id="CHEBI:57692"/>
    </ligand>
</feature>
<name>A0AAE3HNP1_9GAMM</name>
<dbReference type="GO" id="GO:0050660">
    <property type="term" value="F:flavin adenine dinucleotide binding"/>
    <property type="evidence" value="ECO:0007669"/>
    <property type="project" value="InterPro"/>
</dbReference>
<evidence type="ECO:0000256" key="2">
    <source>
        <dbReference type="ARBA" id="ARBA00022982"/>
    </source>
</evidence>
<keyword evidence="3" id="KW-0285">Flavoprotein</keyword>
<dbReference type="RefSeq" id="WP_259055813.1">
    <property type="nucleotide sequence ID" value="NZ_JANUCT010000012.1"/>
</dbReference>
<dbReference type="SUPFAM" id="SSF52467">
    <property type="entry name" value="DHS-like NAD/FAD-binding domain"/>
    <property type="match status" value="1"/>
</dbReference>
<feature type="binding site" evidence="3">
    <location>
        <position position="289"/>
    </location>
    <ligand>
        <name>FAD</name>
        <dbReference type="ChEBI" id="CHEBI:57692"/>
    </ligand>
</feature>
<evidence type="ECO:0000256" key="1">
    <source>
        <dbReference type="ARBA" id="ARBA00005817"/>
    </source>
</evidence>
<dbReference type="Pfam" id="PF00766">
    <property type="entry name" value="ETF_alpha"/>
    <property type="match status" value="1"/>
</dbReference>
<dbReference type="InterPro" id="IPR029035">
    <property type="entry name" value="DHS-like_NAD/FAD-binding_dom"/>
</dbReference>
<comment type="similarity">
    <text evidence="1">Belongs to the ETF alpha-subunit/FixB family.</text>
</comment>
<keyword evidence="3" id="KW-0274">FAD</keyword>
<dbReference type="InterPro" id="IPR001308">
    <property type="entry name" value="ETF_a/FixB"/>
</dbReference>
<dbReference type="PANTHER" id="PTHR43153">
    <property type="entry name" value="ELECTRON TRANSFER FLAVOPROTEIN ALPHA"/>
    <property type="match status" value="1"/>
</dbReference>
<proteinExistence type="inferred from homology"/>
<sequence length="320" mass="34992">MSGILVVSEHRQGELTPSSLEVIAAARQLKAEKEQPLMVAVLANNPDDYASQVNREGVDEIIKISTPEEEFQVDAYEAAINSLINERAPSIVMVPHSVDAWGYAPVVAERGKYGFASDVFGLRYEGDDLVATRAAYAEKIHMELEFPGKETVLLTVRGNVFKPVEGEGSAKVTDFDFSDASPHTQHLEYIEPESGGDVDISQAEFMLSIGRGIDEEENVEQFQELADIMGFTLGCSRPIADNGWLPKFRQVGQSGKTVASCNVYIALGISGSVQHMAGMKHVPNIIAINKDPEASIFSIARYGVVGDLFEVAEELRNHFE</sequence>
<feature type="domain" description="Electron transfer flavoprotein alpha/beta-subunit N-terminal" evidence="4">
    <location>
        <begin position="4"/>
        <end position="182"/>
    </location>
</feature>
<accession>A0AAE3HNP1</accession>
<dbReference type="InterPro" id="IPR014730">
    <property type="entry name" value="ETF_a/b_N"/>
</dbReference>
<dbReference type="Proteomes" id="UP001204445">
    <property type="component" value="Unassembled WGS sequence"/>
</dbReference>
<dbReference type="PIRSF" id="PIRSF000089">
    <property type="entry name" value="Electra_flavoP_a"/>
    <property type="match status" value="1"/>
</dbReference>
<keyword evidence="2" id="KW-0249">Electron transport</keyword>
<dbReference type="Gene3D" id="3.40.50.620">
    <property type="entry name" value="HUPs"/>
    <property type="match status" value="1"/>
</dbReference>
<dbReference type="Gene3D" id="3.40.50.1220">
    <property type="entry name" value="TPP-binding domain"/>
    <property type="match status" value="1"/>
</dbReference>
<comment type="cofactor">
    <cofactor evidence="3">
        <name>FAD</name>
        <dbReference type="ChEBI" id="CHEBI:57692"/>
    </cofactor>
    <text evidence="3">Binds 1 FAD per dimer.</text>
</comment>
<dbReference type="EMBL" id="JANUCT010000012">
    <property type="protein sequence ID" value="MCS3903838.1"/>
    <property type="molecule type" value="Genomic_DNA"/>
</dbReference>
<dbReference type="CDD" id="cd01715">
    <property type="entry name" value="ETF_alpha"/>
    <property type="match status" value="1"/>
</dbReference>
<reference evidence="5" key="1">
    <citation type="submission" date="2022-08" db="EMBL/GenBank/DDBJ databases">
        <title>Genomic Encyclopedia of Type Strains, Phase III (KMG-III): the genomes of soil and plant-associated and newly described type strains.</title>
        <authorList>
            <person name="Whitman W."/>
        </authorList>
    </citation>
    <scope>NUCLEOTIDE SEQUENCE</scope>
    <source>
        <strain evidence="5">HMT 1</strain>
    </source>
</reference>
<keyword evidence="2" id="KW-0813">Transport</keyword>
<feature type="binding site" evidence="3">
    <location>
        <position position="211"/>
    </location>
    <ligand>
        <name>FAD</name>
        <dbReference type="ChEBI" id="CHEBI:57692"/>
    </ligand>
</feature>
<dbReference type="SMART" id="SM00893">
    <property type="entry name" value="ETF"/>
    <property type="match status" value="1"/>
</dbReference>
<evidence type="ECO:0000313" key="5">
    <source>
        <dbReference type="EMBL" id="MCS3903838.1"/>
    </source>
</evidence>
<organism evidence="5 6">
    <name type="scientific">Methylohalomonas lacus</name>
    <dbReference type="NCBI Taxonomy" id="398773"/>
    <lineage>
        <taxon>Bacteria</taxon>
        <taxon>Pseudomonadati</taxon>
        <taxon>Pseudomonadota</taxon>
        <taxon>Gammaproteobacteria</taxon>
        <taxon>Methylohalomonadales</taxon>
        <taxon>Methylohalomonadaceae</taxon>
        <taxon>Methylohalomonas</taxon>
    </lineage>
</organism>
<dbReference type="InterPro" id="IPR014729">
    <property type="entry name" value="Rossmann-like_a/b/a_fold"/>
</dbReference>
<dbReference type="SUPFAM" id="SSF52402">
    <property type="entry name" value="Adenine nucleotide alpha hydrolases-like"/>
    <property type="match status" value="1"/>
</dbReference>
<comment type="caution">
    <text evidence="5">The sequence shown here is derived from an EMBL/GenBank/DDBJ whole genome shotgun (WGS) entry which is preliminary data.</text>
</comment>
<dbReference type="PANTHER" id="PTHR43153:SF1">
    <property type="entry name" value="ELECTRON TRANSFER FLAVOPROTEIN SUBUNIT ALPHA, MITOCHONDRIAL"/>
    <property type="match status" value="1"/>
</dbReference>
<dbReference type="InterPro" id="IPR014731">
    <property type="entry name" value="ETF_asu_C"/>
</dbReference>
<keyword evidence="6" id="KW-1185">Reference proteome</keyword>
<protein>
    <submittedName>
        <fullName evidence="5">Electron transfer flavoprotein alpha subunit</fullName>
    </submittedName>
</protein>
<dbReference type="GO" id="GO:0009055">
    <property type="term" value="F:electron transfer activity"/>
    <property type="evidence" value="ECO:0007669"/>
    <property type="project" value="InterPro"/>
</dbReference>
<dbReference type="GO" id="GO:0033539">
    <property type="term" value="P:fatty acid beta-oxidation using acyl-CoA dehydrogenase"/>
    <property type="evidence" value="ECO:0007669"/>
    <property type="project" value="TreeGrafter"/>
</dbReference>
<dbReference type="InterPro" id="IPR033947">
    <property type="entry name" value="ETF_alpha_N"/>
</dbReference>
<evidence type="ECO:0000259" key="4">
    <source>
        <dbReference type="SMART" id="SM00893"/>
    </source>
</evidence>
<feature type="binding site" evidence="3">
    <location>
        <begin position="268"/>
        <end position="275"/>
    </location>
    <ligand>
        <name>FAD</name>
        <dbReference type="ChEBI" id="CHEBI:57692"/>
    </ligand>
</feature>
<feature type="binding site" evidence="3">
    <location>
        <begin position="236"/>
        <end position="237"/>
    </location>
    <ligand>
        <name>FAD</name>
        <dbReference type="ChEBI" id="CHEBI:57692"/>
    </ligand>
</feature>
<evidence type="ECO:0000313" key="6">
    <source>
        <dbReference type="Proteomes" id="UP001204445"/>
    </source>
</evidence>
<gene>
    <name evidence="5" type="ORF">J2T55_001870</name>
</gene>
<dbReference type="Pfam" id="PF01012">
    <property type="entry name" value="ETF"/>
    <property type="match status" value="1"/>
</dbReference>